<dbReference type="Gene3D" id="3.20.20.140">
    <property type="entry name" value="Metal-dependent hydrolases"/>
    <property type="match status" value="1"/>
</dbReference>
<organism evidence="1 2">
    <name type="scientific">Candidatus Portnoybacteria bacterium CG06_land_8_20_14_3_00_39_12</name>
    <dbReference type="NCBI Taxonomy" id="1974809"/>
    <lineage>
        <taxon>Bacteria</taxon>
        <taxon>Candidatus Portnoyibacteriota</taxon>
    </lineage>
</organism>
<dbReference type="SUPFAM" id="SSF89550">
    <property type="entry name" value="PHP domain-like"/>
    <property type="match status" value="1"/>
</dbReference>
<dbReference type="AlphaFoldDB" id="A0A2M7AWQ4"/>
<dbReference type="GO" id="GO:0004386">
    <property type="term" value="F:helicase activity"/>
    <property type="evidence" value="ECO:0007669"/>
    <property type="project" value="UniProtKB-KW"/>
</dbReference>
<proteinExistence type="predicted"/>
<name>A0A2M7AWQ4_9BACT</name>
<dbReference type="PANTHER" id="PTHR40084:SF1">
    <property type="entry name" value="PHOSPHOTRANSFERASE"/>
    <property type="match status" value="1"/>
</dbReference>
<reference evidence="2" key="1">
    <citation type="submission" date="2017-09" db="EMBL/GenBank/DDBJ databases">
        <title>Depth-based differentiation of microbial function through sediment-hosted aquifers and enrichment of novel symbionts in the deep terrestrial subsurface.</title>
        <authorList>
            <person name="Probst A.J."/>
            <person name="Ladd B."/>
            <person name="Jarett J.K."/>
            <person name="Geller-Mcgrath D.E."/>
            <person name="Sieber C.M.K."/>
            <person name="Emerson J.B."/>
            <person name="Anantharaman K."/>
            <person name="Thomas B.C."/>
            <person name="Malmstrom R."/>
            <person name="Stieglmeier M."/>
            <person name="Klingl A."/>
            <person name="Woyke T."/>
            <person name="Ryan C.M."/>
            <person name="Banfield J.F."/>
        </authorList>
    </citation>
    <scope>NUCLEOTIDE SEQUENCE [LARGE SCALE GENOMIC DNA]</scope>
</reference>
<evidence type="ECO:0000313" key="1">
    <source>
        <dbReference type="EMBL" id="PIU74983.1"/>
    </source>
</evidence>
<keyword evidence="1" id="KW-0347">Helicase</keyword>
<dbReference type="InterPro" id="IPR016195">
    <property type="entry name" value="Pol/histidinol_Pase-like"/>
</dbReference>
<protein>
    <submittedName>
        <fullName evidence="1">DNA helicase UvrD</fullName>
    </submittedName>
</protein>
<gene>
    <name evidence="1" type="ORF">COS76_03165</name>
</gene>
<dbReference type="Proteomes" id="UP000228775">
    <property type="component" value="Unassembled WGS sequence"/>
</dbReference>
<evidence type="ECO:0000313" key="2">
    <source>
        <dbReference type="Proteomes" id="UP000228775"/>
    </source>
</evidence>
<keyword evidence="1" id="KW-0547">Nucleotide-binding</keyword>
<accession>A0A2M7AWQ4</accession>
<dbReference type="CDD" id="cd19067">
    <property type="entry name" value="PfuEndoQ-like"/>
    <property type="match status" value="1"/>
</dbReference>
<keyword evidence="1" id="KW-0067">ATP-binding</keyword>
<sequence length="434" mass="48640">MKFFADFHIHSKFSRATSKDMDLEVLDKWAQIKGVHVLATGDFTHPQWFSDLKSKLIPAEPGLFKLKSSAIALGKHNPALSNLPSISQKQPTRFILSAEISCIYSKNNRTRKIHLVILSPDFDTVDKINTYLGWIGNLKSDGRPILGLDAQEAAKIVFNVNPECVIIPAHIWTPWFSLFGSKSGFVDIEECFEKYTKNIFALETGLSSDPKMNWRWSRLDKYALVSNSDSHSPARIGREANQFDCDLSYRGIVNALKNKASKQFLQTIEFFPEEGKYHYDGHRLCKVVFSPQETKKAKGLCPKCGKPVVVGTMSQIDDLANRPLGEKPKYAVDYQNLIPLQEIVGAALGLGAGTKAVWQEYKELINYFGTEFNVLLNATESQISATSNSQIAEAMRRVRQGQVKIAPGYDGEYGKIKIFDDGEQASFSKQKSLI</sequence>
<comment type="caution">
    <text evidence="1">The sequence shown here is derived from an EMBL/GenBank/DDBJ whole genome shotgun (WGS) entry which is preliminary data.</text>
</comment>
<dbReference type="EMBL" id="PEVY01000067">
    <property type="protein sequence ID" value="PIU74983.1"/>
    <property type="molecule type" value="Genomic_DNA"/>
</dbReference>
<keyword evidence="1" id="KW-0378">Hydrolase</keyword>
<dbReference type="PANTHER" id="PTHR40084">
    <property type="entry name" value="PHOSPHOHYDROLASE, PHP FAMILY"/>
    <property type="match status" value="1"/>
</dbReference>